<dbReference type="RefSeq" id="WP_172432986.1">
    <property type="nucleotide sequence ID" value="NZ_AP022642.1"/>
</dbReference>
<feature type="domain" description="N-acetyltransferase" evidence="4">
    <location>
        <begin position="3"/>
        <end position="162"/>
    </location>
</feature>
<dbReference type="AlphaFoldDB" id="A0A679GF36"/>
<dbReference type="Pfam" id="PF00583">
    <property type="entry name" value="Acetyltransf_1"/>
    <property type="match status" value="1"/>
</dbReference>
<dbReference type="InterPro" id="IPR000182">
    <property type="entry name" value="GNAT_dom"/>
</dbReference>
<keyword evidence="3" id="KW-0012">Acyltransferase</keyword>
<protein>
    <submittedName>
        <fullName evidence="5">N-acetyltransferase</fullName>
    </submittedName>
</protein>
<dbReference type="GO" id="GO:0008080">
    <property type="term" value="F:N-acetyltransferase activity"/>
    <property type="evidence" value="ECO:0007669"/>
    <property type="project" value="TreeGrafter"/>
</dbReference>
<evidence type="ECO:0000256" key="3">
    <source>
        <dbReference type="ARBA" id="ARBA00023315"/>
    </source>
</evidence>
<evidence type="ECO:0000313" key="6">
    <source>
        <dbReference type="Proteomes" id="UP000501237"/>
    </source>
</evidence>
<dbReference type="KEGG" id="poj:PtoMrB4_16390"/>
<dbReference type="Proteomes" id="UP000501237">
    <property type="component" value="Chromosome"/>
</dbReference>
<dbReference type="PROSITE" id="PS51186">
    <property type="entry name" value="GNAT"/>
    <property type="match status" value="1"/>
</dbReference>
<keyword evidence="2 5" id="KW-0808">Transferase</keyword>
<dbReference type="InterPro" id="IPR016181">
    <property type="entry name" value="Acyl_CoA_acyltransferase"/>
</dbReference>
<comment type="similarity">
    <text evidence="1">Belongs to the acetyltransferase family.</text>
</comment>
<dbReference type="Gene3D" id="3.40.630.30">
    <property type="match status" value="1"/>
</dbReference>
<name>A0A679GF36_9GAMM</name>
<dbReference type="PANTHER" id="PTHR10545:SF29">
    <property type="entry name" value="GH14572P-RELATED"/>
    <property type="match status" value="1"/>
</dbReference>
<evidence type="ECO:0000256" key="2">
    <source>
        <dbReference type="ARBA" id="ARBA00022679"/>
    </source>
</evidence>
<dbReference type="EMBL" id="AP022642">
    <property type="protein sequence ID" value="BCA27662.1"/>
    <property type="molecule type" value="Genomic_DNA"/>
</dbReference>
<proteinExistence type="inferred from homology"/>
<sequence>MSLHIRPAVRSDASQILTFILELARYEKAEHQVVATVPDIEQSLFASDSPAQALICEVEGQPIGFAVYYYAYSTWLGRKSLYLEDLYVSPEHRGLGAGKALLAYLARVACESGCRRMEWMVMEWNEPALAFYRRLGAGPLEDLVRYRLADDALQALAETRPA</sequence>
<dbReference type="SUPFAM" id="SSF55729">
    <property type="entry name" value="Acyl-CoA N-acyltransferases (Nat)"/>
    <property type="match status" value="1"/>
</dbReference>
<dbReference type="CDD" id="cd04301">
    <property type="entry name" value="NAT_SF"/>
    <property type="match status" value="1"/>
</dbReference>
<dbReference type="GeneID" id="57396853"/>
<evidence type="ECO:0000313" key="5">
    <source>
        <dbReference type="EMBL" id="BCA27662.1"/>
    </source>
</evidence>
<evidence type="ECO:0000259" key="4">
    <source>
        <dbReference type="PROSITE" id="PS51186"/>
    </source>
</evidence>
<gene>
    <name evidence="5" type="ORF">PtoMrB4_16390</name>
</gene>
<dbReference type="PANTHER" id="PTHR10545">
    <property type="entry name" value="DIAMINE N-ACETYLTRANSFERASE"/>
    <property type="match status" value="1"/>
</dbReference>
<evidence type="ECO:0000256" key="1">
    <source>
        <dbReference type="ARBA" id="ARBA00008694"/>
    </source>
</evidence>
<accession>A0A679GF36</accession>
<reference evidence="5 6" key="1">
    <citation type="journal article" date="2020" name="Microbiol. Resour. Announc.">
        <title>Complete genome sequence of Pseudomonas otitidis strain MrB4, isolated from Lake Biwa in Japan.</title>
        <authorList>
            <person name="Miyazaki K."/>
            <person name="Hase E."/>
            <person name="Maruya T."/>
        </authorList>
    </citation>
    <scope>NUCLEOTIDE SEQUENCE [LARGE SCALE GENOMIC DNA]</scope>
    <source>
        <strain evidence="5 6">MrB4</strain>
    </source>
</reference>
<organism evidence="5 6">
    <name type="scientific">Metapseudomonas otitidis</name>
    <dbReference type="NCBI Taxonomy" id="319939"/>
    <lineage>
        <taxon>Bacteria</taxon>
        <taxon>Pseudomonadati</taxon>
        <taxon>Pseudomonadota</taxon>
        <taxon>Gammaproteobacteria</taxon>
        <taxon>Pseudomonadales</taxon>
        <taxon>Pseudomonadaceae</taxon>
        <taxon>Metapseudomonas</taxon>
    </lineage>
</organism>
<dbReference type="FunFam" id="3.40.630.30:FF:000064">
    <property type="entry name" value="GNAT family acetyltransferase"/>
    <property type="match status" value="1"/>
</dbReference>
<dbReference type="InterPro" id="IPR051016">
    <property type="entry name" value="Diverse_Substrate_AcTransf"/>
</dbReference>